<dbReference type="Pfam" id="PF03773">
    <property type="entry name" value="ArsP_1"/>
    <property type="match status" value="1"/>
</dbReference>
<evidence type="ECO:0000313" key="9">
    <source>
        <dbReference type="Proteomes" id="UP000000602"/>
    </source>
</evidence>
<feature type="transmembrane region" description="Helical" evidence="7">
    <location>
        <begin position="220"/>
        <end position="240"/>
    </location>
</feature>
<keyword evidence="3" id="KW-1003">Cell membrane</keyword>
<keyword evidence="4 7" id="KW-0812">Transmembrane</keyword>
<comment type="similarity">
    <text evidence="2">Belongs to the UPF0718 family.</text>
</comment>
<proteinExistence type="inferred from homology"/>
<dbReference type="STRING" id="177439.DP0134"/>
<dbReference type="KEGG" id="dps:DP0134"/>
<sequence>MLPAAASLKKQGANNGATTAFLISTPESGVDSIAVSYALLDPIMTIMRPLAAFVTATLAGFLENIISYKRQAPAIQMFSEVEETEECCSDPACGSTNRSGDTLRHKLVEGIRFALFDVWADIALWFFAGVILAGSITALVPTGIIENWLGGGIESLLLMLVFGIPLYICATASTPIAAALILKGVSPGAALVFLLTGPATNITSLSVLLKILGKKGTIRYLISIAVMAVIFGLLTDSIYSSLGISPRAIIGTAAKIVPDTVQITCAIILVLLTYNPLFTYLNITFKKKKR</sequence>
<name>Q6AS12_DESPS</name>
<keyword evidence="9" id="KW-1185">Reference proteome</keyword>
<dbReference type="Proteomes" id="UP000000602">
    <property type="component" value="Chromosome"/>
</dbReference>
<feature type="transmembrane region" description="Helical" evidence="7">
    <location>
        <begin position="188"/>
        <end position="208"/>
    </location>
</feature>
<comment type="subcellular location">
    <subcellularLocation>
        <location evidence="1">Cell membrane</location>
        <topology evidence="1">Multi-pass membrane protein</topology>
    </subcellularLocation>
</comment>
<organism evidence="8 9">
    <name type="scientific">Desulfotalea psychrophila (strain LSv54 / DSM 12343)</name>
    <dbReference type="NCBI Taxonomy" id="177439"/>
    <lineage>
        <taxon>Bacteria</taxon>
        <taxon>Pseudomonadati</taxon>
        <taxon>Thermodesulfobacteriota</taxon>
        <taxon>Desulfobulbia</taxon>
        <taxon>Desulfobulbales</taxon>
        <taxon>Desulfocapsaceae</taxon>
        <taxon>Desulfotalea</taxon>
    </lineage>
</organism>
<feature type="transmembrane region" description="Helical" evidence="7">
    <location>
        <begin position="156"/>
        <end position="182"/>
    </location>
</feature>
<dbReference type="GO" id="GO:0005886">
    <property type="term" value="C:plasma membrane"/>
    <property type="evidence" value="ECO:0007669"/>
    <property type="project" value="UniProtKB-SubCell"/>
</dbReference>
<evidence type="ECO:0000256" key="3">
    <source>
        <dbReference type="ARBA" id="ARBA00022475"/>
    </source>
</evidence>
<evidence type="ECO:0000256" key="2">
    <source>
        <dbReference type="ARBA" id="ARBA00006386"/>
    </source>
</evidence>
<feature type="transmembrane region" description="Helical" evidence="7">
    <location>
        <begin position="260"/>
        <end position="281"/>
    </location>
</feature>
<dbReference type="PANTHER" id="PTHR34184:SF4">
    <property type="entry name" value="UPF0718 PROTEIN YCGR"/>
    <property type="match status" value="1"/>
</dbReference>
<evidence type="ECO:0000256" key="7">
    <source>
        <dbReference type="SAM" id="Phobius"/>
    </source>
</evidence>
<keyword evidence="5 7" id="KW-1133">Transmembrane helix</keyword>
<dbReference type="EMBL" id="CR522870">
    <property type="protein sequence ID" value="CAG34863.1"/>
    <property type="molecule type" value="Genomic_DNA"/>
</dbReference>
<gene>
    <name evidence="8" type="ordered locus">DP0134</name>
</gene>
<dbReference type="eggNOG" id="COG0701">
    <property type="taxonomic scope" value="Bacteria"/>
</dbReference>
<evidence type="ECO:0000256" key="1">
    <source>
        <dbReference type="ARBA" id="ARBA00004651"/>
    </source>
</evidence>
<dbReference type="HOGENOM" id="CLU_049002_1_0_7"/>
<dbReference type="InterPro" id="IPR052923">
    <property type="entry name" value="UPF0718"/>
</dbReference>
<dbReference type="PANTHER" id="PTHR34184">
    <property type="entry name" value="UPF0718 PROTEIN YCGR"/>
    <property type="match status" value="1"/>
</dbReference>
<reference evidence="9" key="1">
    <citation type="journal article" date="2004" name="Environ. Microbiol.">
        <title>The genome of Desulfotalea psychrophila, a sulfate-reducing bacterium from permanently cold Arctic sediments.</title>
        <authorList>
            <person name="Rabus R."/>
            <person name="Ruepp A."/>
            <person name="Frickey T."/>
            <person name="Rattei T."/>
            <person name="Fartmann B."/>
            <person name="Stark M."/>
            <person name="Bauer M."/>
            <person name="Zibat A."/>
            <person name="Lombardot T."/>
            <person name="Becker I."/>
            <person name="Amann J."/>
            <person name="Gellner K."/>
            <person name="Teeling H."/>
            <person name="Leuschner W.D."/>
            <person name="Gloeckner F.-O."/>
            <person name="Lupas A.N."/>
            <person name="Amann R."/>
            <person name="Klenk H.-P."/>
        </authorList>
    </citation>
    <scope>NUCLEOTIDE SEQUENCE [LARGE SCALE GENOMIC DNA]</scope>
    <source>
        <strain evidence="9">DSM 12343 / LSv54</strain>
    </source>
</reference>
<evidence type="ECO:0000256" key="5">
    <source>
        <dbReference type="ARBA" id="ARBA00022989"/>
    </source>
</evidence>
<dbReference type="InterPro" id="IPR005524">
    <property type="entry name" value="DUF318"/>
</dbReference>
<accession>Q6AS12</accession>
<evidence type="ECO:0000313" key="8">
    <source>
        <dbReference type="EMBL" id="CAG34863.1"/>
    </source>
</evidence>
<dbReference type="AlphaFoldDB" id="Q6AS12"/>
<dbReference type="NCBIfam" id="NF033936">
    <property type="entry name" value="CuZnOut_SO0444"/>
    <property type="match status" value="1"/>
</dbReference>
<protein>
    <submittedName>
        <fullName evidence="8">Hypothetical membrane protein</fullName>
    </submittedName>
</protein>
<feature type="transmembrane region" description="Helical" evidence="7">
    <location>
        <begin position="122"/>
        <end position="144"/>
    </location>
</feature>
<evidence type="ECO:0000256" key="6">
    <source>
        <dbReference type="ARBA" id="ARBA00023136"/>
    </source>
</evidence>
<evidence type="ECO:0000256" key="4">
    <source>
        <dbReference type="ARBA" id="ARBA00022692"/>
    </source>
</evidence>
<keyword evidence="6 7" id="KW-0472">Membrane</keyword>